<sequence length="478" mass="50671">MSAPQKQTLSFVALISLVVGSMIGSGIFALPAAFARTTGGVGAMIAWLIAGTGMLMLALVFQNLSMRRPDLDSGIYAYAKAGFGDYAGFVSAAGYWIGCCLADVACLVLIKATIGQFVPAFGDGTTALAILSASLLLWGVHFLILRGIREAAAINTIATIAKLVPIATFLFVAAVGMKRDVFAANLWGGEPASLSSVAGQVRATMLVTVFVFVGIEGASVYSRYARRREDVGLATVLGFLGVLCLLVMVTMFSYGVLLRPELAALATPSMAGVMEAVVGPWGKVFVSIGLLISVLGNYLSWSLLAAEVLHSAARDNTMPSVLARENARGVPAAALWLTNGLIQLFLLVTWFAEYAFILALKMTSAMTLVPYLLVAAYGFKLAWRGEAYTPEEESRRRSALVFGAIATLYAASMLVFGGTKYLLLSALLYAPGTILFVISRREQRHASVFRRGEAVLFAILALAAVVALFSLATGRLVI</sequence>
<dbReference type="PANTHER" id="PTHR42770:SF4">
    <property type="entry name" value="ARGININE_ORNITHINE ANTIPORTER-RELATED"/>
    <property type="match status" value="1"/>
</dbReference>
<dbReference type="GO" id="GO:0022857">
    <property type="term" value="F:transmembrane transporter activity"/>
    <property type="evidence" value="ECO:0007669"/>
    <property type="project" value="InterPro"/>
</dbReference>
<evidence type="ECO:0000256" key="5">
    <source>
        <dbReference type="ARBA" id="ARBA00022692"/>
    </source>
</evidence>
<evidence type="ECO:0000313" key="10">
    <source>
        <dbReference type="EMBL" id="RDY67392.1"/>
    </source>
</evidence>
<keyword evidence="11" id="KW-1185">Reference proteome</keyword>
<keyword evidence="8 9" id="KW-0472">Membrane</keyword>
<feature type="transmembrane region" description="Helical" evidence="9">
    <location>
        <begin position="422"/>
        <end position="440"/>
    </location>
</feature>
<evidence type="ECO:0000256" key="9">
    <source>
        <dbReference type="SAM" id="Phobius"/>
    </source>
</evidence>
<protein>
    <submittedName>
        <fullName evidence="10">Amino acid permease</fullName>
    </submittedName>
</protein>
<dbReference type="PIRSF" id="PIRSF006060">
    <property type="entry name" value="AA_transporter"/>
    <property type="match status" value="1"/>
</dbReference>
<dbReference type="AlphaFoldDB" id="A0A3D8VD80"/>
<feature type="transmembrane region" description="Helical" evidence="9">
    <location>
        <begin position="126"/>
        <end position="145"/>
    </location>
</feature>
<feature type="transmembrane region" description="Helical" evidence="9">
    <location>
        <begin position="157"/>
        <end position="177"/>
    </location>
</feature>
<keyword evidence="6" id="KW-0029">Amino-acid transport</keyword>
<dbReference type="InterPro" id="IPR002293">
    <property type="entry name" value="AA/rel_permease1"/>
</dbReference>
<feature type="transmembrane region" description="Helical" evidence="9">
    <location>
        <begin position="233"/>
        <end position="257"/>
    </location>
</feature>
<evidence type="ECO:0000256" key="4">
    <source>
        <dbReference type="ARBA" id="ARBA00022475"/>
    </source>
</evidence>
<evidence type="ECO:0000313" key="11">
    <source>
        <dbReference type="Proteomes" id="UP000256829"/>
    </source>
</evidence>
<dbReference type="NCBIfam" id="TIGR00905">
    <property type="entry name" value="2A0302"/>
    <property type="match status" value="1"/>
</dbReference>
<dbReference type="Pfam" id="PF13520">
    <property type="entry name" value="AA_permease_2"/>
    <property type="match status" value="1"/>
</dbReference>
<keyword evidence="4" id="KW-1003">Cell membrane</keyword>
<dbReference type="PANTHER" id="PTHR42770">
    <property type="entry name" value="AMINO ACID TRANSPORTER-RELATED"/>
    <property type="match status" value="1"/>
</dbReference>
<dbReference type="GO" id="GO:0006865">
    <property type="term" value="P:amino acid transport"/>
    <property type="evidence" value="ECO:0007669"/>
    <property type="project" value="UniProtKB-KW"/>
</dbReference>
<reference evidence="10 11" key="1">
    <citation type="submission" date="2018-08" db="EMBL/GenBank/DDBJ databases">
        <title>Lysobacter soli KCTC 22011, whole genome shotgun sequence.</title>
        <authorList>
            <person name="Zhang X."/>
            <person name="Feng G."/>
            <person name="Zhu H."/>
        </authorList>
    </citation>
    <scope>NUCLEOTIDE SEQUENCE [LARGE SCALE GENOMIC DNA]</scope>
    <source>
        <strain evidence="10 11">KCTC 22011</strain>
    </source>
</reference>
<evidence type="ECO:0000256" key="3">
    <source>
        <dbReference type="ARBA" id="ARBA00022448"/>
    </source>
</evidence>
<accession>A0A3D8VD80</accession>
<evidence type="ECO:0000256" key="8">
    <source>
        <dbReference type="ARBA" id="ARBA00023136"/>
    </source>
</evidence>
<feature type="transmembrane region" description="Helical" evidence="9">
    <location>
        <begin position="284"/>
        <end position="309"/>
    </location>
</feature>
<feature type="transmembrane region" description="Helical" evidence="9">
    <location>
        <begin position="12"/>
        <end position="34"/>
    </location>
</feature>
<comment type="similarity">
    <text evidence="2">Belongs to the amino acid-polyamine-organocation (APC) superfamily. Basic amino acid/polyamine antiporter (APA) (TC 2.A.3.2) family.</text>
</comment>
<feature type="transmembrane region" description="Helical" evidence="9">
    <location>
        <begin position="197"/>
        <end position="221"/>
    </location>
</feature>
<dbReference type="EMBL" id="QTJR01000005">
    <property type="protein sequence ID" value="RDY67392.1"/>
    <property type="molecule type" value="Genomic_DNA"/>
</dbReference>
<feature type="transmembrane region" description="Helical" evidence="9">
    <location>
        <begin position="40"/>
        <end position="61"/>
    </location>
</feature>
<comment type="caution">
    <text evidence="10">The sequence shown here is derived from an EMBL/GenBank/DDBJ whole genome shotgun (WGS) entry which is preliminary data.</text>
</comment>
<dbReference type="RefSeq" id="WP_115842159.1">
    <property type="nucleotide sequence ID" value="NZ_CP183976.1"/>
</dbReference>
<dbReference type="InterPro" id="IPR050367">
    <property type="entry name" value="APC_superfamily"/>
</dbReference>
<evidence type="ECO:0000256" key="1">
    <source>
        <dbReference type="ARBA" id="ARBA00004651"/>
    </source>
</evidence>
<feature type="transmembrane region" description="Helical" evidence="9">
    <location>
        <begin position="330"/>
        <end position="352"/>
    </location>
</feature>
<gene>
    <name evidence="10" type="ORF">DX912_08935</name>
</gene>
<dbReference type="Proteomes" id="UP000256829">
    <property type="component" value="Unassembled WGS sequence"/>
</dbReference>
<feature type="transmembrane region" description="Helical" evidence="9">
    <location>
        <begin position="452"/>
        <end position="472"/>
    </location>
</feature>
<keyword evidence="7 9" id="KW-1133">Transmembrane helix</keyword>
<feature type="transmembrane region" description="Helical" evidence="9">
    <location>
        <begin position="93"/>
        <end position="114"/>
    </location>
</feature>
<dbReference type="Gene3D" id="1.20.1740.10">
    <property type="entry name" value="Amino acid/polyamine transporter I"/>
    <property type="match status" value="1"/>
</dbReference>
<dbReference type="InterPro" id="IPR004754">
    <property type="entry name" value="Amino_acid_antiprt"/>
</dbReference>
<keyword evidence="5 9" id="KW-0812">Transmembrane</keyword>
<evidence type="ECO:0000256" key="7">
    <source>
        <dbReference type="ARBA" id="ARBA00022989"/>
    </source>
</evidence>
<feature type="transmembrane region" description="Helical" evidence="9">
    <location>
        <begin position="358"/>
        <end position="379"/>
    </location>
</feature>
<name>A0A3D8VD80_9GAMM</name>
<comment type="subcellular location">
    <subcellularLocation>
        <location evidence="1">Cell membrane</location>
        <topology evidence="1">Multi-pass membrane protein</topology>
    </subcellularLocation>
</comment>
<keyword evidence="3" id="KW-0813">Transport</keyword>
<organism evidence="10 11">
    <name type="scientific">Lysobacter soli</name>
    <dbReference type="NCBI Taxonomy" id="453783"/>
    <lineage>
        <taxon>Bacteria</taxon>
        <taxon>Pseudomonadati</taxon>
        <taxon>Pseudomonadota</taxon>
        <taxon>Gammaproteobacteria</taxon>
        <taxon>Lysobacterales</taxon>
        <taxon>Lysobacteraceae</taxon>
        <taxon>Lysobacter</taxon>
    </lineage>
</organism>
<proteinExistence type="inferred from homology"/>
<feature type="transmembrane region" description="Helical" evidence="9">
    <location>
        <begin position="399"/>
        <end position="416"/>
    </location>
</feature>
<evidence type="ECO:0000256" key="2">
    <source>
        <dbReference type="ARBA" id="ARBA00008220"/>
    </source>
</evidence>
<dbReference type="GO" id="GO:0005886">
    <property type="term" value="C:plasma membrane"/>
    <property type="evidence" value="ECO:0007669"/>
    <property type="project" value="UniProtKB-SubCell"/>
</dbReference>
<evidence type="ECO:0000256" key="6">
    <source>
        <dbReference type="ARBA" id="ARBA00022970"/>
    </source>
</evidence>